<organism evidence="2 3">
    <name type="scientific">Dactylosporangium aurantiacum</name>
    <dbReference type="NCBI Taxonomy" id="35754"/>
    <lineage>
        <taxon>Bacteria</taxon>
        <taxon>Bacillati</taxon>
        <taxon>Actinomycetota</taxon>
        <taxon>Actinomycetes</taxon>
        <taxon>Micromonosporales</taxon>
        <taxon>Micromonosporaceae</taxon>
        <taxon>Dactylosporangium</taxon>
    </lineage>
</organism>
<keyword evidence="3" id="KW-1185">Reference proteome</keyword>
<evidence type="ECO:0000313" key="3">
    <source>
        <dbReference type="Proteomes" id="UP001058003"/>
    </source>
</evidence>
<evidence type="ECO:0000256" key="1">
    <source>
        <dbReference type="SAM" id="SignalP"/>
    </source>
</evidence>
<gene>
    <name evidence="2" type="ORF">Daura_46385</name>
</gene>
<protein>
    <submittedName>
        <fullName evidence="2">Uncharacterized protein</fullName>
    </submittedName>
</protein>
<dbReference type="Proteomes" id="UP001058003">
    <property type="component" value="Chromosome"/>
</dbReference>
<dbReference type="EMBL" id="CP073767">
    <property type="protein sequence ID" value="UWZ53850.1"/>
    <property type="molecule type" value="Genomic_DNA"/>
</dbReference>
<accession>A0A9Q9IJG6</accession>
<dbReference type="KEGG" id="daur:Daura_46385"/>
<reference evidence="2" key="1">
    <citation type="submission" date="2021-04" db="EMBL/GenBank/DDBJ databases">
        <title>Dactylosporangium aurantiacum NRRL B-8018 full assembly.</title>
        <authorList>
            <person name="Hartkoorn R.C."/>
            <person name="Beaudoing E."/>
            <person name="Hot D."/>
        </authorList>
    </citation>
    <scope>NUCLEOTIDE SEQUENCE</scope>
    <source>
        <strain evidence="2">NRRL B-8018</strain>
    </source>
</reference>
<dbReference type="AlphaFoldDB" id="A0A9Q9IJG6"/>
<feature type="signal peptide" evidence="1">
    <location>
        <begin position="1"/>
        <end position="20"/>
    </location>
</feature>
<sequence length="97" mass="9537">MRRFVLALCALILGAGFSPALPPSTVDRPVTAVAAVPVGAVRVSSPVVVDVAVGLRAEPVYPRAVAGTGRTVAAAVVVPDGVTVGVAAGRAPPRTSA</sequence>
<evidence type="ECO:0000313" key="2">
    <source>
        <dbReference type="EMBL" id="UWZ53850.1"/>
    </source>
</evidence>
<proteinExistence type="predicted"/>
<keyword evidence="1" id="KW-0732">Signal</keyword>
<dbReference type="RefSeq" id="WP_156090252.1">
    <property type="nucleotide sequence ID" value="NZ_CP073767.1"/>
</dbReference>
<name>A0A9Q9IJG6_9ACTN</name>
<feature type="chain" id="PRO_5040187090" evidence="1">
    <location>
        <begin position="21"/>
        <end position="97"/>
    </location>
</feature>